<dbReference type="Pfam" id="PF13231">
    <property type="entry name" value="PMT_2"/>
    <property type="match status" value="1"/>
</dbReference>
<dbReference type="OrthoDB" id="9811222at2"/>
<feature type="domain" description="Glycosyltransferase RgtA/B/C/D-like" evidence="2">
    <location>
        <begin position="4"/>
        <end position="42"/>
    </location>
</feature>
<dbReference type="RefSeq" id="WP_138399994.1">
    <property type="nucleotide sequence ID" value="NZ_JBAFVI010000004.1"/>
</dbReference>
<dbReference type="GO" id="GO:0016740">
    <property type="term" value="F:transferase activity"/>
    <property type="evidence" value="ECO:0007669"/>
    <property type="project" value="UniProtKB-KW"/>
</dbReference>
<evidence type="ECO:0000313" key="4">
    <source>
        <dbReference type="Proteomes" id="UP000305131"/>
    </source>
</evidence>
<keyword evidence="1" id="KW-1133">Transmembrane helix</keyword>
<dbReference type="EMBL" id="VAUP01000028">
    <property type="protein sequence ID" value="TLX42634.1"/>
    <property type="molecule type" value="Genomic_DNA"/>
</dbReference>
<feature type="transmembrane region" description="Helical" evidence="1">
    <location>
        <begin position="16"/>
        <end position="37"/>
    </location>
</feature>
<keyword evidence="1" id="KW-0812">Transmembrane</keyword>
<protein>
    <submittedName>
        <fullName evidence="3">Glycosyltransferase family 39 protein</fullName>
    </submittedName>
</protein>
<dbReference type="AlphaFoldDB" id="A0A6C1KHM5"/>
<gene>
    <name evidence="3" type="ORF">FBQ73_13435</name>
</gene>
<dbReference type="GeneID" id="95865729"/>
<dbReference type="InterPro" id="IPR038731">
    <property type="entry name" value="RgtA/B/C-like"/>
</dbReference>
<proteinExistence type="predicted"/>
<organism evidence="3 4">
    <name type="scientific">Xanthobacter autotrophicus</name>
    <dbReference type="NCBI Taxonomy" id="280"/>
    <lineage>
        <taxon>Bacteria</taxon>
        <taxon>Pseudomonadati</taxon>
        <taxon>Pseudomonadota</taxon>
        <taxon>Alphaproteobacteria</taxon>
        <taxon>Hyphomicrobiales</taxon>
        <taxon>Xanthobacteraceae</taxon>
        <taxon>Xanthobacter</taxon>
    </lineage>
</organism>
<evidence type="ECO:0000313" key="3">
    <source>
        <dbReference type="EMBL" id="TLX42634.1"/>
    </source>
</evidence>
<evidence type="ECO:0000256" key="1">
    <source>
        <dbReference type="SAM" id="Phobius"/>
    </source>
</evidence>
<sequence>MRRAGLLCGLAMLSKYHGVFLFAGTLLFLIVSPRHWLATPGPMPARRWR</sequence>
<keyword evidence="1" id="KW-0472">Membrane</keyword>
<name>A0A6C1KHM5_XANAU</name>
<accession>A0A6C1KHM5</accession>
<reference evidence="3 4" key="1">
    <citation type="submission" date="2019-05" db="EMBL/GenBank/DDBJ databases">
        <authorList>
            <person name="Zhou X."/>
        </authorList>
    </citation>
    <scope>NUCLEOTIDE SEQUENCE [LARGE SCALE GENOMIC DNA]</scope>
    <source>
        <strain evidence="3 4">DSM 432</strain>
    </source>
</reference>
<comment type="caution">
    <text evidence="3">The sequence shown here is derived from an EMBL/GenBank/DDBJ whole genome shotgun (WGS) entry which is preliminary data.</text>
</comment>
<evidence type="ECO:0000259" key="2">
    <source>
        <dbReference type="Pfam" id="PF13231"/>
    </source>
</evidence>
<dbReference type="Proteomes" id="UP000305131">
    <property type="component" value="Unassembled WGS sequence"/>
</dbReference>
<keyword evidence="3" id="KW-0808">Transferase</keyword>